<dbReference type="AlphaFoldDB" id="A0AAU7JL99"/>
<dbReference type="RefSeq" id="WP_406857944.1">
    <property type="nucleotide sequence ID" value="NZ_CP157484.1"/>
</dbReference>
<protein>
    <recommendedName>
        <fullName evidence="3">DUF3035 domain-containing protein</fullName>
    </recommendedName>
</protein>
<organism evidence="2">
    <name type="scientific">Alsobacter sp. KACC 23698</name>
    <dbReference type="NCBI Taxonomy" id="3149229"/>
    <lineage>
        <taxon>Bacteria</taxon>
        <taxon>Pseudomonadati</taxon>
        <taxon>Pseudomonadota</taxon>
        <taxon>Alphaproteobacteria</taxon>
        <taxon>Hyphomicrobiales</taxon>
        <taxon>Alsobacteraceae</taxon>
        <taxon>Alsobacter</taxon>
    </lineage>
</organism>
<proteinExistence type="predicted"/>
<name>A0AAU7JL99_9HYPH</name>
<feature type="compositionally biased region" description="Low complexity" evidence="1">
    <location>
        <begin position="101"/>
        <end position="118"/>
    </location>
</feature>
<reference evidence="2" key="1">
    <citation type="submission" date="2024-05" db="EMBL/GenBank/DDBJ databases">
        <authorList>
            <person name="Kim S."/>
            <person name="Heo J."/>
            <person name="Choi H."/>
            <person name="Choi Y."/>
            <person name="Kwon S.-W."/>
            <person name="Kim Y."/>
        </authorList>
    </citation>
    <scope>NUCLEOTIDE SEQUENCE</scope>
    <source>
        <strain evidence="2">KACC 23698</strain>
    </source>
</reference>
<sequence>MLAVVGLGAAGCSAQPLSENPSVKGVTDKLNITTTVPPPADFVAKSRSPSMDYMPVGVVPPARSMKPRDPAKVKELEAEMVATRVRHDRLGGRKPPPPAKPKAAGGDKAATKAPGAPL</sequence>
<feature type="region of interest" description="Disordered" evidence="1">
    <location>
        <begin position="37"/>
        <end position="69"/>
    </location>
</feature>
<gene>
    <name evidence="2" type="ORF">ABEG18_10120</name>
</gene>
<feature type="region of interest" description="Disordered" evidence="1">
    <location>
        <begin position="84"/>
        <end position="118"/>
    </location>
</feature>
<accession>A0AAU7JL99</accession>
<evidence type="ECO:0008006" key="3">
    <source>
        <dbReference type="Google" id="ProtNLM"/>
    </source>
</evidence>
<dbReference type="EMBL" id="CP157484">
    <property type="protein sequence ID" value="XBO41093.1"/>
    <property type="molecule type" value="Genomic_DNA"/>
</dbReference>
<evidence type="ECO:0000256" key="1">
    <source>
        <dbReference type="SAM" id="MobiDB-lite"/>
    </source>
</evidence>
<evidence type="ECO:0000313" key="2">
    <source>
        <dbReference type="EMBL" id="XBO41093.1"/>
    </source>
</evidence>